<sequence>MVMRRMIYFLVISIFLLTTSGCSVYKAENYKEPSGSNKNDIIDNKKEKELSEEEILNQKAKEIMTDMTLEQKIGQLFIVNLEDVNNGLESMVFTESIKENINKYNVGGIILFQNNIKDREQVKLLINNIQDNSNIPLFISVDEEGGIVSRLSDIPSIGVTKFENMADIGEKKDYNRAYAVGSTIGKEIHELGFNLDFAPVADVITNPNNTEIGRRAFGSNPEVVANMVKEVVKGLQENNVSATLKHFPGHGGSEANSHNEFSYTPQTLEGMRKTEFLPFISGIEEDVDFIMISHISAPNVTGDNTPSSLSKTIITDLLRKELGYENIVTTDALNMKAISNYYSPKDAAIMAINAGADVLLMTPDFQNVYDNLLECVKNGTISEERINKSVERILKVKIKRNIISNYKTSSNSEGGKVNPENNSKEENSQKELIDNITQLAKKGKIINSEFQVKSTTIQDVEEKLGKADTSDFVSEAKGVYYTFSKANVAFGCNKGDQIFEARSFDSKLGELSLSNVKKVLGEPAYSSKYDNEQIIGYTAGAEFKILFVFKESQNGENDLVLDHYSVLYPKGTGNNMADDPGREW</sequence>
<dbReference type="Proteomes" id="UP000220840">
    <property type="component" value="Unassembled WGS sequence"/>
</dbReference>
<dbReference type="GO" id="GO:0009254">
    <property type="term" value="P:peptidoglycan turnover"/>
    <property type="evidence" value="ECO:0007669"/>
    <property type="project" value="TreeGrafter"/>
</dbReference>
<proteinExistence type="inferred from homology"/>
<dbReference type="PANTHER" id="PTHR30480:SF13">
    <property type="entry name" value="BETA-HEXOSAMINIDASE"/>
    <property type="match status" value="1"/>
</dbReference>
<dbReference type="Pfam" id="PF00933">
    <property type="entry name" value="Glyco_hydro_3"/>
    <property type="match status" value="1"/>
</dbReference>
<evidence type="ECO:0000313" key="8">
    <source>
        <dbReference type="EMBL" id="CAG9704592.1"/>
    </source>
</evidence>
<evidence type="ECO:0000256" key="2">
    <source>
        <dbReference type="ARBA" id="ARBA00005336"/>
    </source>
</evidence>
<dbReference type="RefSeq" id="WP_058296631.1">
    <property type="nucleotide sequence ID" value="NZ_CAKJVD010000083.1"/>
</dbReference>
<keyword evidence="4 10" id="KW-0378">Hydrolase</keyword>
<evidence type="ECO:0000313" key="12">
    <source>
        <dbReference type="Proteomes" id="UP000220840"/>
    </source>
</evidence>
<comment type="catalytic activity">
    <reaction evidence="1">
        <text>Hydrolysis of terminal non-reducing N-acetyl-D-hexosamine residues in N-acetyl-beta-D-hexosaminides.</text>
        <dbReference type="EC" id="3.2.1.52"/>
    </reaction>
</comment>
<gene>
    <name evidence="11" type="primary">nagZ</name>
    <name evidence="9" type="ORF">CNEO2_30046</name>
    <name evidence="8" type="ORF">CNEO_41357</name>
    <name evidence="11" type="ORF">CNEONATNEC25_03487</name>
    <name evidence="10" type="ORF">CQ394_12590</name>
</gene>
<dbReference type="GO" id="GO:0004563">
    <property type="term" value="F:beta-N-acetylhexosaminidase activity"/>
    <property type="evidence" value="ECO:0007669"/>
    <property type="project" value="UniProtKB-EC"/>
</dbReference>
<dbReference type="EMBL" id="CAKJVE010000004">
    <property type="protein sequence ID" value="CAG9704592.1"/>
    <property type="molecule type" value="Genomic_DNA"/>
</dbReference>
<evidence type="ECO:0000256" key="5">
    <source>
        <dbReference type="ARBA" id="ARBA00023295"/>
    </source>
</evidence>
<feature type="region of interest" description="Disordered" evidence="6">
    <location>
        <begin position="409"/>
        <end position="428"/>
    </location>
</feature>
<dbReference type="PROSITE" id="PS51257">
    <property type="entry name" value="PROKAR_LIPOPROTEIN"/>
    <property type="match status" value="1"/>
</dbReference>
<evidence type="ECO:0000256" key="1">
    <source>
        <dbReference type="ARBA" id="ARBA00001231"/>
    </source>
</evidence>
<evidence type="ECO:0000256" key="6">
    <source>
        <dbReference type="SAM" id="MobiDB-lite"/>
    </source>
</evidence>
<dbReference type="EMBL" id="UWJD01000003">
    <property type="protein sequence ID" value="VCT85884.1"/>
    <property type="molecule type" value="Genomic_DNA"/>
</dbReference>
<name>A0A2A7MMY5_9CLOT</name>
<dbReference type="EMBL" id="PDCJ01000001">
    <property type="protein sequence ID" value="PEG32488.1"/>
    <property type="molecule type" value="Genomic_DNA"/>
</dbReference>
<reference evidence="8" key="3">
    <citation type="submission" date="2021-10" db="EMBL/GenBank/DDBJ databases">
        <authorList>
            <person name="Mesa V."/>
        </authorList>
    </citation>
    <scope>NUCLEOTIDE SEQUENCE</scope>
    <source>
        <strain evidence="8">CC3_PB</strain>
    </source>
</reference>
<reference evidence="9" key="4">
    <citation type="submission" date="2022-10" db="EMBL/GenBank/DDBJ databases">
        <authorList>
            <person name="Aires J."/>
            <person name="Mesa V."/>
        </authorList>
    </citation>
    <scope>NUCLEOTIDE SEQUENCE</scope>
    <source>
        <strain evidence="9">Clostridium neonatale JD116</strain>
    </source>
</reference>
<evidence type="ECO:0000259" key="7">
    <source>
        <dbReference type="Pfam" id="PF00933"/>
    </source>
</evidence>
<evidence type="ECO:0000313" key="11">
    <source>
        <dbReference type="EMBL" id="VCT85884.1"/>
    </source>
</evidence>
<dbReference type="Gene3D" id="3.20.20.300">
    <property type="entry name" value="Glycoside hydrolase, family 3, N-terminal domain"/>
    <property type="match status" value="1"/>
</dbReference>
<dbReference type="SUPFAM" id="SSF51445">
    <property type="entry name" value="(Trans)glycosidases"/>
    <property type="match status" value="1"/>
</dbReference>
<dbReference type="STRING" id="137838.GCA_001458595_04008"/>
<dbReference type="Proteomes" id="UP001189143">
    <property type="component" value="Unassembled WGS sequence"/>
</dbReference>
<dbReference type="Proteomes" id="UP000431451">
    <property type="component" value="Unassembled WGS sequence"/>
</dbReference>
<dbReference type="InterPro" id="IPR025453">
    <property type="entry name" value="DUF4309"/>
</dbReference>
<reference evidence="11 13" key="2">
    <citation type="submission" date="2018-06" db="EMBL/GenBank/DDBJ databases">
        <authorList>
            <consortium name="IHU Genomes"/>
        </authorList>
    </citation>
    <scope>NUCLEOTIDE SEQUENCE [LARGE SCALE GENOMIC DNA]</scope>
    <source>
        <strain evidence="11 13">NEC25</strain>
    </source>
</reference>
<evidence type="ECO:0000313" key="9">
    <source>
        <dbReference type="EMBL" id="CAI3619631.1"/>
    </source>
</evidence>
<comment type="similarity">
    <text evidence="2">Belongs to the glycosyl hydrolase 3 family.</text>
</comment>
<accession>A0A2A7MMY5</accession>
<dbReference type="EC" id="3.2.1.52" evidence="3"/>
<keyword evidence="12" id="KW-1185">Reference proteome</keyword>
<dbReference type="AlphaFoldDB" id="A0A2A7MMY5"/>
<evidence type="ECO:0000256" key="3">
    <source>
        <dbReference type="ARBA" id="ARBA00012663"/>
    </source>
</evidence>
<keyword evidence="5 11" id="KW-0326">Glycosidase</keyword>
<dbReference type="OrthoDB" id="9805821at2"/>
<dbReference type="InterPro" id="IPR050226">
    <property type="entry name" value="NagZ_Beta-hexosaminidase"/>
</dbReference>
<dbReference type="InterPro" id="IPR036962">
    <property type="entry name" value="Glyco_hydro_3_N_sf"/>
</dbReference>
<evidence type="ECO:0000313" key="10">
    <source>
        <dbReference type="EMBL" id="PEG32488.1"/>
    </source>
</evidence>
<dbReference type="PANTHER" id="PTHR30480">
    <property type="entry name" value="BETA-HEXOSAMINIDASE-RELATED"/>
    <property type="match status" value="1"/>
</dbReference>
<dbReference type="GO" id="GO:0005975">
    <property type="term" value="P:carbohydrate metabolic process"/>
    <property type="evidence" value="ECO:0007669"/>
    <property type="project" value="InterPro"/>
</dbReference>
<dbReference type="EMBL" id="CAMTCP010000237">
    <property type="protein sequence ID" value="CAI3619631.1"/>
    <property type="molecule type" value="Genomic_DNA"/>
</dbReference>
<dbReference type="Pfam" id="PF14172">
    <property type="entry name" value="DUF4309"/>
    <property type="match status" value="1"/>
</dbReference>
<evidence type="ECO:0000256" key="4">
    <source>
        <dbReference type="ARBA" id="ARBA00022801"/>
    </source>
</evidence>
<feature type="domain" description="Glycoside hydrolase family 3 N-terminal" evidence="7">
    <location>
        <begin position="68"/>
        <end position="396"/>
    </location>
</feature>
<dbReference type="InterPro" id="IPR001764">
    <property type="entry name" value="Glyco_hydro_3_N"/>
</dbReference>
<protein>
    <recommendedName>
        <fullName evidence="3">beta-N-acetylhexosaminidase</fullName>
        <ecNumber evidence="3">3.2.1.52</ecNumber>
    </recommendedName>
</protein>
<reference evidence="10 12" key="1">
    <citation type="submission" date="2017-10" db="EMBL/GenBank/DDBJ databases">
        <title>Effective Description of Clostridium neonatale sp. nov. linked to necrotizing enterocolitis in neonates and a clarification of species assignable to the genus Clostridium (Prazmowski 1880) emend. Lawson and Rainey 2016.</title>
        <authorList>
            <person name="Bernard K."/>
            <person name="Burdz T."/>
            <person name="Wiebe D."/>
            <person name="Balcewich B."/>
            <person name="Alfa M."/>
            <person name="Bernier A.-M."/>
        </authorList>
    </citation>
    <scope>NUCLEOTIDE SEQUENCE [LARGE SCALE GENOMIC DNA]</scope>
    <source>
        <strain evidence="10 12">LCDC99A005</strain>
    </source>
</reference>
<dbReference type="Proteomes" id="UP000789738">
    <property type="component" value="Unassembled WGS sequence"/>
</dbReference>
<dbReference type="InterPro" id="IPR017853">
    <property type="entry name" value="GH"/>
</dbReference>
<organism evidence="10 12">
    <name type="scientific">Clostridium neonatale</name>
    <dbReference type="NCBI Taxonomy" id="137838"/>
    <lineage>
        <taxon>Bacteria</taxon>
        <taxon>Bacillati</taxon>
        <taxon>Bacillota</taxon>
        <taxon>Clostridia</taxon>
        <taxon>Eubacteriales</taxon>
        <taxon>Clostridiaceae</taxon>
        <taxon>Clostridium</taxon>
    </lineage>
</organism>
<evidence type="ECO:0000313" key="13">
    <source>
        <dbReference type="Proteomes" id="UP000431451"/>
    </source>
</evidence>